<dbReference type="PROSITE" id="PS51677">
    <property type="entry name" value="NODB"/>
    <property type="match status" value="1"/>
</dbReference>
<dbReference type="SUPFAM" id="SSF88713">
    <property type="entry name" value="Glycoside hydrolase/deacetylase"/>
    <property type="match status" value="1"/>
</dbReference>
<feature type="chain" id="PRO_5045676776" evidence="1">
    <location>
        <begin position="21"/>
        <end position="273"/>
    </location>
</feature>
<dbReference type="Pfam" id="PF01522">
    <property type="entry name" value="Polysacc_deac_1"/>
    <property type="match status" value="1"/>
</dbReference>
<sequence>MKKTHWIGACLLTCSLTMLAGTTTNPAIATAASDATLKQQLLNKYKNQVPKEWGESVTGVRTSLKTTDKVIALTFDACGGPHGSGYDAELIYYLRQQGIPATLFINSRWIDANLQTFLALAKIPQFELENHGTQHRPLSVNGKPAWGINGTANLGDMIDEVLNNHRKMEKLLGHPPKFFRSGTAFYDEIGVKVANDLGENVAGYNVLGDAGATFNTDQVYNALINAKPGSIVLMHMNHPEKWTAEGVKKAIPVLKQKGFRFVKMEDYPLLSLR</sequence>
<proteinExistence type="predicted"/>
<evidence type="ECO:0000313" key="4">
    <source>
        <dbReference type="Proteomes" id="UP000602284"/>
    </source>
</evidence>
<protein>
    <submittedName>
        <fullName evidence="3">Polysaccharide deacetylase family protein</fullName>
    </submittedName>
</protein>
<keyword evidence="4" id="KW-1185">Reference proteome</keyword>
<name>A0ABS1J6V4_9BACL</name>
<dbReference type="Proteomes" id="UP000602284">
    <property type="component" value="Unassembled WGS sequence"/>
</dbReference>
<feature type="signal peptide" evidence="1">
    <location>
        <begin position="1"/>
        <end position="20"/>
    </location>
</feature>
<organism evidence="3 4">
    <name type="scientific">Tumebacillus amylolyticus</name>
    <dbReference type="NCBI Taxonomy" id="2801339"/>
    <lineage>
        <taxon>Bacteria</taxon>
        <taxon>Bacillati</taxon>
        <taxon>Bacillota</taxon>
        <taxon>Bacilli</taxon>
        <taxon>Bacillales</taxon>
        <taxon>Alicyclobacillaceae</taxon>
        <taxon>Tumebacillus</taxon>
    </lineage>
</organism>
<dbReference type="PANTHER" id="PTHR10587:SF134">
    <property type="entry name" value="SECRETED PROTEIN"/>
    <property type="match status" value="1"/>
</dbReference>
<evidence type="ECO:0000313" key="3">
    <source>
        <dbReference type="EMBL" id="MBL0385942.1"/>
    </source>
</evidence>
<feature type="domain" description="NodB homology" evidence="2">
    <location>
        <begin position="69"/>
        <end position="262"/>
    </location>
</feature>
<dbReference type="PANTHER" id="PTHR10587">
    <property type="entry name" value="GLYCOSYL TRANSFERASE-RELATED"/>
    <property type="match status" value="1"/>
</dbReference>
<dbReference type="RefSeq" id="WP_201631549.1">
    <property type="nucleotide sequence ID" value="NZ_JAEQNB010000001.1"/>
</dbReference>
<dbReference type="CDD" id="cd10955">
    <property type="entry name" value="CE4_BH0857_like"/>
    <property type="match status" value="1"/>
</dbReference>
<dbReference type="Gene3D" id="3.20.20.370">
    <property type="entry name" value="Glycoside hydrolase/deacetylase"/>
    <property type="match status" value="1"/>
</dbReference>
<reference evidence="3 4" key="1">
    <citation type="submission" date="2021-01" db="EMBL/GenBank/DDBJ databases">
        <title>Tumebacillus sp. strain ITR2 16S ribosomal RNA gene Genome sequencing and assembly.</title>
        <authorList>
            <person name="Kang M."/>
        </authorList>
    </citation>
    <scope>NUCLEOTIDE SEQUENCE [LARGE SCALE GENOMIC DNA]</scope>
    <source>
        <strain evidence="3 4">ITR2</strain>
    </source>
</reference>
<dbReference type="InterPro" id="IPR050248">
    <property type="entry name" value="Polysacc_deacetylase_ArnD"/>
</dbReference>
<dbReference type="InterPro" id="IPR011330">
    <property type="entry name" value="Glyco_hydro/deAcase_b/a-brl"/>
</dbReference>
<dbReference type="InterPro" id="IPR002509">
    <property type="entry name" value="NODB_dom"/>
</dbReference>
<gene>
    <name evidence="3" type="ORF">JJB07_04690</name>
</gene>
<comment type="caution">
    <text evidence="3">The sequence shown here is derived from an EMBL/GenBank/DDBJ whole genome shotgun (WGS) entry which is preliminary data.</text>
</comment>
<evidence type="ECO:0000256" key="1">
    <source>
        <dbReference type="SAM" id="SignalP"/>
    </source>
</evidence>
<accession>A0ABS1J6V4</accession>
<dbReference type="EMBL" id="JAEQNB010000001">
    <property type="protein sequence ID" value="MBL0385942.1"/>
    <property type="molecule type" value="Genomic_DNA"/>
</dbReference>
<keyword evidence="1" id="KW-0732">Signal</keyword>
<evidence type="ECO:0000259" key="2">
    <source>
        <dbReference type="PROSITE" id="PS51677"/>
    </source>
</evidence>